<keyword evidence="8" id="KW-0057">Aromatic amino acid biosynthesis</keyword>
<keyword evidence="8" id="KW-0028">Amino-acid biosynthesis</keyword>
<feature type="binding site" evidence="8">
    <location>
        <position position="71"/>
    </location>
    <ligand>
        <name>substrate</name>
    </ligand>
</feature>
<evidence type="ECO:0000313" key="10">
    <source>
        <dbReference type="Proteomes" id="UP001595907"/>
    </source>
</evidence>
<dbReference type="NCBIfam" id="NF003807">
    <property type="entry name" value="PRK05395.1-4"/>
    <property type="match status" value="1"/>
</dbReference>
<dbReference type="InterPro" id="IPR036441">
    <property type="entry name" value="DHquinase_II_sf"/>
</dbReference>
<dbReference type="InterPro" id="IPR001874">
    <property type="entry name" value="DHquinase_II"/>
</dbReference>
<name>A0ABV8QVR4_9BACT</name>
<protein>
    <recommendedName>
        <fullName evidence="6 8">3-dehydroquinate dehydratase</fullName>
        <shortName evidence="8">3-dehydroquinase</shortName>
        <ecNumber evidence="6 8">4.2.1.10</ecNumber>
    </recommendedName>
    <alternativeName>
        <fullName evidence="8">Type II DHQase</fullName>
    </alternativeName>
</protein>
<keyword evidence="7 8" id="KW-0456">Lyase</keyword>
<comment type="function">
    <text evidence="2 8">Catalyzes a trans-dehydration via an enolate intermediate.</text>
</comment>
<dbReference type="PANTHER" id="PTHR21272:SF3">
    <property type="entry name" value="CATABOLIC 3-DEHYDROQUINASE"/>
    <property type="match status" value="1"/>
</dbReference>
<comment type="catalytic activity">
    <reaction evidence="1 8">
        <text>3-dehydroquinate = 3-dehydroshikimate + H2O</text>
        <dbReference type="Rhea" id="RHEA:21096"/>
        <dbReference type="ChEBI" id="CHEBI:15377"/>
        <dbReference type="ChEBI" id="CHEBI:16630"/>
        <dbReference type="ChEBI" id="CHEBI:32364"/>
        <dbReference type="EC" id="4.2.1.10"/>
    </reaction>
</comment>
<feature type="active site" description="Proton acceptor" evidence="8">
    <location>
        <position position="22"/>
    </location>
</feature>
<sequence length="143" mass="15480">MKIAIINGPNLNLLGNRETNIYGTQSFETYFETLQAIFKDDELIYFQDNVEGNLVTAIQQFGFNADAIVLNPAAYTHTSVAIGDAVAAVTATVVEVHISNIFARESFRQISHVSAKCAGVISGLGLKGYELAIHYIKSQAVPA</sequence>
<gene>
    <name evidence="8" type="primary">aroQ</name>
    <name evidence="9" type="ORF">ACFOWM_12925</name>
</gene>
<dbReference type="Gene3D" id="3.40.50.9100">
    <property type="entry name" value="Dehydroquinase, class II"/>
    <property type="match status" value="1"/>
</dbReference>
<dbReference type="HAMAP" id="MF_00169">
    <property type="entry name" value="AroQ"/>
    <property type="match status" value="1"/>
</dbReference>
<dbReference type="EC" id="4.2.1.10" evidence="6 8"/>
<feature type="binding site" evidence="8">
    <location>
        <position position="77"/>
    </location>
    <ligand>
        <name>substrate</name>
    </ligand>
</feature>
<feature type="site" description="Transition state stabilizer" evidence="8">
    <location>
        <position position="17"/>
    </location>
</feature>
<evidence type="ECO:0000256" key="7">
    <source>
        <dbReference type="ARBA" id="ARBA00023239"/>
    </source>
</evidence>
<feature type="active site" description="Proton donor" evidence="8">
    <location>
        <position position="97"/>
    </location>
</feature>
<dbReference type="RefSeq" id="WP_379710820.1">
    <property type="nucleotide sequence ID" value="NZ_JBHSCZ010000004.1"/>
</dbReference>
<reference evidence="10" key="1">
    <citation type="journal article" date="2019" name="Int. J. Syst. Evol. Microbiol.">
        <title>The Global Catalogue of Microorganisms (GCM) 10K type strain sequencing project: providing services to taxonomists for standard genome sequencing and annotation.</title>
        <authorList>
            <consortium name="The Broad Institute Genomics Platform"/>
            <consortium name="The Broad Institute Genome Sequencing Center for Infectious Disease"/>
            <person name="Wu L."/>
            <person name="Ma J."/>
        </authorList>
    </citation>
    <scope>NUCLEOTIDE SEQUENCE [LARGE SCALE GENOMIC DNA]</scope>
    <source>
        <strain evidence="10">CECT 8289</strain>
    </source>
</reference>
<feature type="binding site" evidence="8">
    <location>
        <position position="108"/>
    </location>
    <ligand>
        <name>substrate</name>
    </ligand>
</feature>
<dbReference type="EMBL" id="JBHSCZ010000004">
    <property type="protein sequence ID" value="MFC4263792.1"/>
    <property type="molecule type" value="Genomic_DNA"/>
</dbReference>
<comment type="pathway">
    <text evidence="3 8">Metabolic intermediate biosynthesis; chorismate biosynthesis; chorismate from D-erythrose 4-phosphate and phosphoenolpyruvate: step 3/7.</text>
</comment>
<feature type="binding site" evidence="8">
    <location>
        <position position="84"/>
    </location>
    <ligand>
        <name>substrate</name>
    </ligand>
</feature>
<comment type="similarity">
    <text evidence="4 8">Belongs to the type-II 3-dehydroquinase family.</text>
</comment>
<dbReference type="InterPro" id="IPR018509">
    <property type="entry name" value="DHquinase_II_CS"/>
</dbReference>
<comment type="caution">
    <text evidence="9">The sequence shown here is derived from an EMBL/GenBank/DDBJ whole genome shotgun (WGS) entry which is preliminary data.</text>
</comment>
<evidence type="ECO:0000256" key="6">
    <source>
        <dbReference type="ARBA" id="ARBA00012060"/>
    </source>
</evidence>
<dbReference type="PIRSF" id="PIRSF001399">
    <property type="entry name" value="DHquinase_II"/>
    <property type="match status" value="1"/>
</dbReference>
<evidence type="ECO:0000256" key="1">
    <source>
        <dbReference type="ARBA" id="ARBA00001864"/>
    </source>
</evidence>
<evidence type="ECO:0000256" key="2">
    <source>
        <dbReference type="ARBA" id="ARBA00003924"/>
    </source>
</evidence>
<dbReference type="PANTHER" id="PTHR21272">
    <property type="entry name" value="CATABOLIC 3-DEHYDROQUINASE"/>
    <property type="match status" value="1"/>
</dbReference>
<dbReference type="Pfam" id="PF01220">
    <property type="entry name" value="DHquinase_II"/>
    <property type="match status" value="1"/>
</dbReference>
<evidence type="ECO:0000313" key="9">
    <source>
        <dbReference type="EMBL" id="MFC4263792.1"/>
    </source>
</evidence>
<dbReference type="CDD" id="cd00466">
    <property type="entry name" value="DHQase_II"/>
    <property type="match status" value="1"/>
</dbReference>
<dbReference type="SUPFAM" id="SSF52304">
    <property type="entry name" value="Type II 3-dehydroquinate dehydratase"/>
    <property type="match status" value="1"/>
</dbReference>
<proteinExistence type="inferred from homology"/>
<evidence type="ECO:0000256" key="3">
    <source>
        <dbReference type="ARBA" id="ARBA00004902"/>
    </source>
</evidence>
<comment type="subunit">
    <text evidence="5 8">Homododecamer.</text>
</comment>
<dbReference type="Proteomes" id="UP001595907">
    <property type="component" value="Unassembled WGS sequence"/>
</dbReference>
<evidence type="ECO:0000256" key="5">
    <source>
        <dbReference type="ARBA" id="ARBA00011193"/>
    </source>
</evidence>
<dbReference type="GO" id="GO:0003855">
    <property type="term" value="F:3-dehydroquinate dehydratase activity"/>
    <property type="evidence" value="ECO:0007669"/>
    <property type="project" value="UniProtKB-EC"/>
</dbReference>
<dbReference type="NCBIfam" id="NF003805">
    <property type="entry name" value="PRK05395.1-2"/>
    <property type="match status" value="1"/>
</dbReference>
<feature type="binding site" evidence="8">
    <location>
        <begin position="98"/>
        <end position="99"/>
    </location>
    <ligand>
        <name>substrate</name>
    </ligand>
</feature>
<evidence type="ECO:0000256" key="8">
    <source>
        <dbReference type="HAMAP-Rule" id="MF_00169"/>
    </source>
</evidence>
<keyword evidence="10" id="KW-1185">Reference proteome</keyword>
<dbReference type="PROSITE" id="PS01029">
    <property type="entry name" value="DEHYDROQUINASE_II"/>
    <property type="match status" value="1"/>
</dbReference>
<organism evidence="9 10">
    <name type="scientific">Ferruginibacter yonginensis</name>
    <dbReference type="NCBI Taxonomy" id="1310416"/>
    <lineage>
        <taxon>Bacteria</taxon>
        <taxon>Pseudomonadati</taxon>
        <taxon>Bacteroidota</taxon>
        <taxon>Chitinophagia</taxon>
        <taxon>Chitinophagales</taxon>
        <taxon>Chitinophagaceae</taxon>
        <taxon>Ferruginibacter</taxon>
    </lineage>
</organism>
<accession>A0ABV8QVR4</accession>
<evidence type="ECO:0000256" key="4">
    <source>
        <dbReference type="ARBA" id="ARBA00011037"/>
    </source>
</evidence>